<dbReference type="AlphaFoldDB" id="A0AAE1GM85"/>
<evidence type="ECO:0000313" key="2">
    <source>
        <dbReference type="EMBL" id="KAK3894497.1"/>
    </source>
</evidence>
<feature type="compositionally biased region" description="Pro residues" evidence="1">
    <location>
        <begin position="25"/>
        <end position="39"/>
    </location>
</feature>
<accession>A0AAE1GM85</accession>
<comment type="caution">
    <text evidence="2">The sequence shown here is derived from an EMBL/GenBank/DDBJ whole genome shotgun (WGS) entry which is preliminary data.</text>
</comment>
<reference evidence="2" key="1">
    <citation type="submission" date="2023-10" db="EMBL/GenBank/DDBJ databases">
        <title>Genome assemblies of two species of porcelain crab, Petrolisthes cinctipes and Petrolisthes manimaculis (Anomura: Porcellanidae).</title>
        <authorList>
            <person name="Angst P."/>
        </authorList>
    </citation>
    <scope>NUCLEOTIDE SEQUENCE</scope>
    <source>
        <strain evidence="2">PB745_01</strain>
        <tissue evidence="2">Gill</tissue>
    </source>
</reference>
<evidence type="ECO:0000313" key="3">
    <source>
        <dbReference type="Proteomes" id="UP001286313"/>
    </source>
</evidence>
<gene>
    <name evidence="2" type="ORF">Pcinc_001752</name>
</gene>
<keyword evidence="3" id="KW-1185">Reference proteome</keyword>
<evidence type="ECO:0000256" key="1">
    <source>
        <dbReference type="SAM" id="MobiDB-lite"/>
    </source>
</evidence>
<feature type="region of interest" description="Disordered" evidence="1">
    <location>
        <begin position="1"/>
        <end position="94"/>
    </location>
</feature>
<dbReference type="Proteomes" id="UP001286313">
    <property type="component" value="Unassembled WGS sequence"/>
</dbReference>
<sequence>MIPSFLLSPPTPAPQDPSIPEDDPLPPISVPLVPPPTSPAAPAVSLGEGAASLEAGCFPSPDQAKVKDLASPYPSSPSPAGPSYLPFFSLIGRR</sequence>
<proteinExistence type="predicted"/>
<dbReference type="EMBL" id="JAWQEG010000107">
    <property type="protein sequence ID" value="KAK3894497.1"/>
    <property type="molecule type" value="Genomic_DNA"/>
</dbReference>
<protein>
    <submittedName>
        <fullName evidence="2">Uncharacterized protein</fullName>
    </submittedName>
</protein>
<name>A0AAE1GM85_PETCI</name>
<organism evidence="2 3">
    <name type="scientific">Petrolisthes cinctipes</name>
    <name type="common">Flat porcelain crab</name>
    <dbReference type="NCBI Taxonomy" id="88211"/>
    <lineage>
        <taxon>Eukaryota</taxon>
        <taxon>Metazoa</taxon>
        <taxon>Ecdysozoa</taxon>
        <taxon>Arthropoda</taxon>
        <taxon>Crustacea</taxon>
        <taxon>Multicrustacea</taxon>
        <taxon>Malacostraca</taxon>
        <taxon>Eumalacostraca</taxon>
        <taxon>Eucarida</taxon>
        <taxon>Decapoda</taxon>
        <taxon>Pleocyemata</taxon>
        <taxon>Anomura</taxon>
        <taxon>Galatheoidea</taxon>
        <taxon>Porcellanidae</taxon>
        <taxon>Petrolisthes</taxon>
    </lineage>
</organism>